<organism evidence="8 9">
    <name type="scientific">Echinicola vietnamensis (strain DSM 17526 / LMG 23754 / KMM 6221)</name>
    <dbReference type="NCBI Taxonomy" id="926556"/>
    <lineage>
        <taxon>Bacteria</taxon>
        <taxon>Pseudomonadati</taxon>
        <taxon>Bacteroidota</taxon>
        <taxon>Cytophagia</taxon>
        <taxon>Cytophagales</taxon>
        <taxon>Cyclobacteriaceae</taxon>
        <taxon>Echinicola</taxon>
    </lineage>
</organism>
<comment type="similarity">
    <text evidence="5">Belongs to the class I-like SAM-binding methyltransferase superfamily. RsmB/NOP family.</text>
</comment>
<dbReference type="PANTHER" id="PTHR22807">
    <property type="entry name" value="NOP2 YEAST -RELATED NOL1/NOP2/FMU SUN DOMAIN-CONTAINING"/>
    <property type="match status" value="1"/>
</dbReference>
<name>L0FVU6_ECHVK</name>
<keyword evidence="6" id="KW-0472">Membrane</keyword>
<evidence type="ECO:0000256" key="4">
    <source>
        <dbReference type="ARBA" id="ARBA00022884"/>
    </source>
</evidence>
<dbReference type="InterPro" id="IPR001678">
    <property type="entry name" value="MeTrfase_RsmB-F_NOP2_dom"/>
</dbReference>
<dbReference type="GO" id="GO:0001510">
    <property type="term" value="P:RNA methylation"/>
    <property type="evidence" value="ECO:0007669"/>
    <property type="project" value="InterPro"/>
</dbReference>
<feature type="domain" description="SAM-dependent MTase RsmB/NOP-type" evidence="7">
    <location>
        <begin position="170"/>
        <end position="431"/>
    </location>
</feature>
<proteinExistence type="inferred from homology"/>
<keyword evidence="2 5" id="KW-0808">Transferase</keyword>
<dbReference type="HOGENOM" id="CLU_005316_0_2_10"/>
<keyword evidence="6" id="KW-1133">Transmembrane helix</keyword>
<sequence length="431" mass="48892">MVLGSASILISAYLLLFLAASSLKFLIFAVLNRQKLMRLYSNTVKGVVNAIEEIFYDQQYADKVIERTLKSNKKWGARDRGFIAESVYEMVRWWRLINEVSPSEDLYHLFGTYWLLQGHHLPPWEEFEGVHVNAVKRKYEDLTSRAALQSIPDWLDEMGAELLGEEWDDEINALNEQAQVVLRANTLKTTREALMNRLQEDGVETYAPKGYPDALVLAKRQNIFRNPAFKEGLYEIQDASSQLVAQALGVEPGMRVIDACAGAGGKSLHLATLMGDKGRVLSMDIEGWKLKNTKLRARRNGISIIETRTIEDNKTIKRLKASADRLLLDVPCSGLGVLRRNPDTKWKLSPESIANVQLIQQDILQNYCSMVKPGGIMVYATCSILPTENQRQVEKFLESEKGQDFTFLDDQKVLAHESGFDGFYIARLERK</sequence>
<dbReference type="Gene3D" id="3.30.70.1170">
    <property type="entry name" value="Sun protein, domain 3"/>
    <property type="match status" value="1"/>
</dbReference>
<evidence type="ECO:0000256" key="1">
    <source>
        <dbReference type="ARBA" id="ARBA00022603"/>
    </source>
</evidence>
<dbReference type="PATRIC" id="fig|926556.3.peg.1220"/>
<dbReference type="GO" id="GO:0003723">
    <property type="term" value="F:RNA binding"/>
    <property type="evidence" value="ECO:0007669"/>
    <property type="project" value="UniProtKB-UniRule"/>
</dbReference>
<dbReference type="GO" id="GO:0008173">
    <property type="term" value="F:RNA methyltransferase activity"/>
    <property type="evidence" value="ECO:0007669"/>
    <property type="project" value="InterPro"/>
</dbReference>
<dbReference type="SUPFAM" id="SSF53335">
    <property type="entry name" value="S-adenosyl-L-methionine-dependent methyltransferases"/>
    <property type="match status" value="1"/>
</dbReference>
<comment type="caution">
    <text evidence="5">Lacks conserved residue(s) required for the propagation of feature annotation.</text>
</comment>
<dbReference type="Gene3D" id="3.40.50.150">
    <property type="entry name" value="Vaccinia Virus protein VP39"/>
    <property type="match status" value="1"/>
</dbReference>
<evidence type="ECO:0000256" key="5">
    <source>
        <dbReference type="PROSITE-ProRule" id="PRU01023"/>
    </source>
</evidence>
<dbReference type="STRING" id="926556.Echvi_1161"/>
<keyword evidence="4 5" id="KW-0694">RNA-binding</keyword>
<evidence type="ECO:0000313" key="8">
    <source>
        <dbReference type="EMBL" id="AGA77432.1"/>
    </source>
</evidence>
<gene>
    <name evidence="8" type="ordered locus">Echvi_1161</name>
</gene>
<feature type="active site" description="Nucleophile" evidence="5">
    <location>
        <position position="382"/>
    </location>
</feature>
<evidence type="ECO:0000259" key="7">
    <source>
        <dbReference type="PROSITE" id="PS51686"/>
    </source>
</evidence>
<dbReference type="InterPro" id="IPR054728">
    <property type="entry name" value="RsmB-like_ferredoxin"/>
</dbReference>
<protein>
    <submittedName>
        <fullName evidence="8">tRNA/rRNA cytosine-C5-methylase</fullName>
    </submittedName>
</protein>
<keyword evidence="1 5" id="KW-0489">Methyltransferase</keyword>
<evidence type="ECO:0000256" key="2">
    <source>
        <dbReference type="ARBA" id="ARBA00022679"/>
    </source>
</evidence>
<evidence type="ECO:0000256" key="3">
    <source>
        <dbReference type="ARBA" id="ARBA00022691"/>
    </source>
</evidence>
<dbReference type="AlphaFoldDB" id="L0FVU6"/>
<dbReference type="PROSITE" id="PS51686">
    <property type="entry name" value="SAM_MT_RSMB_NOP"/>
    <property type="match status" value="1"/>
</dbReference>
<dbReference type="Pfam" id="PF22458">
    <property type="entry name" value="RsmF-B_ferredox"/>
    <property type="match status" value="1"/>
</dbReference>
<feature type="binding site" evidence="5">
    <location>
        <position position="329"/>
    </location>
    <ligand>
        <name>S-adenosyl-L-methionine</name>
        <dbReference type="ChEBI" id="CHEBI:59789"/>
    </ligand>
</feature>
<keyword evidence="6" id="KW-0812">Transmembrane</keyword>
<reference evidence="9" key="1">
    <citation type="submission" date="2012-02" db="EMBL/GenBank/DDBJ databases">
        <title>The complete genome of Echinicola vietnamensis DSM 17526.</title>
        <authorList>
            <person name="Lucas S."/>
            <person name="Copeland A."/>
            <person name="Lapidus A."/>
            <person name="Glavina del Rio T."/>
            <person name="Dalin E."/>
            <person name="Tice H."/>
            <person name="Bruce D."/>
            <person name="Goodwin L."/>
            <person name="Pitluck S."/>
            <person name="Peters L."/>
            <person name="Ovchinnikova G."/>
            <person name="Teshima H."/>
            <person name="Kyrpides N."/>
            <person name="Mavromatis K."/>
            <person name="Ivanova N."/>
            <person name="Brettin T."/>
            <person name="Detter J.C."/>
            <person name="Han C."/>
            <person name="Larimer F."/>
            <person name="Land M."/>
            <person name="Hauser L."/>
            <person name="Markowitz V."/>
            <person name="Cheng J.-F."/>
            <person name="Hugenholtz P."/>
            <person name="Woyke T."/>
            <person name="Wu D."/>
            <person name="Brambilla E."/>
            <person name="Klenk H.-P."/>
            <person name="Eisen J.A."/>
        </authorList>
    </citation>
    <scope>NUCLEOTIDE SEQUENCE [LARGE SCALE GENOMIC DNA]</scope>
    <source>
        <strain evidence="9">DSM 17526 / LMG 23754 / KMM 6221</strain>
    </source>
</reference>
<keyword evidence="3 5" id="KW-0949">S-adenosyl-L-methionine</keyword>
<accession>L0FVU6</accession>
<dbReference type="PANTHER" id="PTHR22807:SF53">
    <property type="entry name" value="RIBOSOMAL RNA SMALL SUBUNIT METHYLTRANSFERASE B-RELATED"/>
    <property type="match status" value="1"/>
</dbReference>
<evidence type="ECO:0000256" key="6">
    <source>
        <dbReference type="SAM" id="Phobius"/>
    </source>
</evidence>
<dbReference type="Proteomes" id="UP000010796">
    <property type="component" value="Chromosome"/>
</dbReference>
<keyword evidence="9" id="KW-1185">Reference proteome</keyword>
<dbReference type="eggNOG" id="COG0144">
    <property type="taxonomic scope" value="Bacteria"/>
</dbReference>
<dbReference type="PRINTS" id="PR02008">
    <property type="entry name" value="RCMTFAMILY"/>
</dbReference>
<dbReference type="EMBL" id="CP003346">
    <property type="protein sequence ID" value="AGA77432.1"/>
    <property type="molecule type" value="Genomic_DNA"/>
</dbReference>
<dbReference type="InterPro" id="IPR029063">
    <property type="entry name" value="SAM-dependent_MTases_sf"/>
</dbReference>
<dbReference type="InterPro" id="IPR023267">
    <property type="entry name" value="RCMT"/>
</dbReference>
<dbReference type="InterPro" id="IPR049560">
    <property type="entry name" value="MeTrfase_RsmB-F_NOP2_cat"/>
</dbReference>
<dbReference type="Pfam" id="PF01189">
    <property type="entry name" value="Methyltr_RsmB-F"/>
    <property type="match status" value="1"/>
</dbReference>
<feature type="binding site" evidence="5">
    <location>
        <position position="284"/>
    </location>
    <ligand>
        <name>S-adenosyl-L-methionine</name>
        <dbReference type="ChEBI" id="CHEBI:59789"/>
    </ligand>
</feature>
<feature type="transmembrane region" description="Helical" evidence="6">
    <location>
        <begin position="6"/>
        <end position="31"/>
    </location>
</feature>
<dbReference type="KEGG" id="evi:Echvi_1161"/>
<evidence type="ECO:0000313" key="9">
    <source>
        <dbReference type="Proteomes" id="UP000010796"/>
    </source>
</evidence>